<gene>
    <name evidence="6" type="ORF">Sjap_006050</name>
</gene>
<keyword evidence="3 4" id="KW-0501">Molybdenum cofactor biosynthesis</keyword>
<feature type="region of interest" description="Disordered" evidence="5">
    <location>
        <begin position="1"/>
        <end position="35"/>
    </location>
</feature>
<evidence type="ECO:0000256" key="1">
    <source>
        <dbReference type="ARBA" id="ARBA00022490"/>
    </source>
</evidence>
<organism evidence="6 7">
    <name type="scientific">Stephania japonica</name>
    <dbReference type="NCBI Taxonomy" id="461633"/>
    <lineage>
        <taxon>Eukaryota</taxon>
        <taxon>Viridiplantae</taxon>
        <taxon>Streptophyta</taxon>
        <taxon>Embryophyta</taxon>
        <taxon>Tracheophyta</taxon>
        <taxon>Spermatophyta</taxon>
        <taxon>Magnoliopsida</taxon>
        <taxon>Ranunculales</taxon>
        <taxon>Menispermaceae</taxon>
        <taxon>Menispermoideae</taxon>
        <taxon>Cissampelideae</taxon>
        <taxon>Stephania</taxon>
    </lineage>
</organism>
<dbReference type="InterPro" id="IPR036563">
    <property type="entry name" value="MoaE_sf"/>
</dbReference>
<keyword evidence="7" id="KW-1185">Reference proteome</keyword>
<comment type="function">
    <text evidence="4">Catalytic subunit of the molybdopterin synthase complex, a complex that catalyzes the conversion of precursor Z into molybdopterin. Acts by mediating the incorporation of 2 sulfur atoms from thiocarboxylated MOCS2A into precursor Z to generate a dithiolene group.</text>
</comment>
<feature type="binding site" evidence="4">
    <location>
        <begin position="161"/>
        <end position="163"/>
    </location>
    <ligand>
        <name>substrate</name>
    </ligand>
</feature>
<comment type="subunit">
    <text evidence="4">Heterotetramer; composed of 2 small (MOCS2A) and 2 large (MOCS2B) subunits.</text>
</comment>
<dbReference type="Proteomes" id="UP001417504">
    <property type="component" value="Unassembled WGS sequence"/>
</dbReference>
<sequence length="241" mass="26470">MADAQSLQISSDTESTPKTLTTADDAQPLQSSSDTNKTLIEILPANVPIDPSKYMGFVQSPKYGAIATFSGTTRDTFEGRSVVELRYEAYEAMAAREVESICESARSRWDVGSVAVAHRLGRVGVGEISVFVAVSSVHRGESLDACRYLIDEIKGSVPIWKKEVYGDGEVWKENMEFFEGVGRRRGCCCGTKVRVHVDVEQEKKNKNVISTLSRTTMLGHPQTYVASSCGLKIKKGLHLNK</sequence>
<dbReference type="PANTHER" id="PTHR23404">
    <property type="entry name" value="MOLYBDOPTERIN SYNTHASE RELATED"/>
    <property type="match status" value="1"/>
</dbReference>
<evidence type="ECO:0000256" key="2">
    <source>
        <dbReference type="ARBA" id="ARBA00022679"/>
    </source>
</evidence>
<accession>A0AAP0K7L6</accession>
<dbReference type="GO" id="GO:0006777">
    <property type="term" value="P:Mo-molybdopterin cofactor biosynthetic process"/>
    <property type="evidence" value="ECO:0007669"/>
    <property type="project" value="UniProtKB-UniRule"/>
</dbReference>
<evidence type="ECO:0000313" key="7">
    <source>
        <dbReference type="Proteomes" id="UP001417504"/>
    </source>
</evidence>
<keyword evidence="1 4" id="KW-0963">Cytoplasm</keyword>
<dbReference type="EMBL" id="JBBNAE010000002">
    <property type="protein sequence ID" value="KAK9146147.1"/>
    <property type="molecule type" value="Genomic_DNA"/>
</dbReference>
<evidence type="ECO:0000256" key="3">
    <source>
        <dbReference type="ARBA" id="ARBA00023150"/>
    </source>
</evidence>
<dbReference type="GO" id="GO:0030366">
    <property type="term" value="F:molybdopterin synthase activity"/>
    <property type="evidence" value="ECO:0007669"/>
    <property type="project" value="UniProtKB-UniRule"/>
</dbReference>
<dbReference type="CDD" id="cd00756">
    <property type="entry name" value="MoaE"/>
    <property type="match status" value="1"/>
</dbReference>
<dbReference type="HAMAP" id="MF_03052">
    <property type="entry name" value="MOC2B"/>
    <property type="match status" value="1"/>
</dbReference>
<dbReference type="AlphaFoldDB" id="A0AAP0K7L6"/>
<dbReference type="FunFam" id="3.90.1170.40:FF:000002">
    <property type="entry name" value="Molybdopterin synthase catalytic subunit"/>
    <property type="match status" value="1"/>
</dbReference>
<comment type="pathway">
    <text evidence="4">Cofactor biosynthesis; molybdopterin biosynthesis.</text>
</comment>
<dbReference type="GO" id="GO:1990140">
    <property type="term" value="C:molybdopterin synthase complex"/>
    <property type="evidence" value="ECO:0007669"/>
    <property type="project" value="UniProtKB-UniRule"/>
</dbReference>
<dbReference type="Gene3D" id="3.90.1170.40">
    <property type="entry name" value="Molybdopterin biosynthesis MoaE subunit"/>
    <property type="match status" value="1"/>
</dbReference>
<feature type="binding site" evidence="4">
    <location>
        <begin position="138"/>
        <end position="139"/>
    </location>
    <ligand>
        <name>substrate</name>
    </ligand>
</feature>
<evidence type="ECO:0000256" key="5">
    <source>
        <dbReference type="SAM" id="MobiDB-lite"/>
    </source>
</evidence>
<name>A0AAP0K7L6_9MAGN</name>
<comment type="caution">
    <text evidence="6">The sequence shown here is derived from an EMBL/GenBank/DDBJ whole genome shotgun (WGS) entry which is preliminary data.</text>
</comment>
<feature type="binding site" evidence="4">
    <location>
        <position position="154"/>
    </location>
    <ligand>
        <name>substrate</name>
    </ligand>
</feature>
<reference evidence="6 7" key="1">
    <citation type="submission" date="2024-01" db="EMBL/GenBank/DDBJ databases">
        <title>Genome assemblies of Stephania.</title>
        <authorList>
            <person name="Yang L."/>
        </authorList>
    </citation>
    <scope>NUCLEOTIDE SEQUENCE [LARGE SCALE GENOMIC DNA]</scope>
    <source>
        <strain evidence="6">QJT</strain>
        <tissue evidence="6">Leaf</tissue>
    </source>
</reference>
<dbReference type="Pfam" id="PF02391">
    <property type="entry name" value="MoaE"/>
    <property type="match status" value="1"/>
</dbReference>
<dbReference type="InterPro" id="IPR028888">
    <property type="entry name" value="MOCS2B_euk"/>
</dbReference>
<dbReference type="InterPro" id="IPR003448">
    <property type="entry name" value="Mopterin_biosynth_MoaE"/>
</dbReference>
<protein>
    <recommendedName>
        <fullName evidence="4">Molybdopterin synthase catalytic subunit</fullName>
        <ecNumber evidence="4">2.8.1.12</ecNumber>
    </recommendedName>
    <alternativeName>
        <fullName evidence="4">Molybdenum cofactor synthesis protein 2 large subunit</fullName>
    </alternativeName>
    <alternativeName>
        <fullName evidence="4">Molybdenum cofactor synthesis protein 2B</fullName>
        <shortName evidence="4">MOCS2B</shortName>
    </alternativeName>
</protein>
<comment type="similarity">
    <text evidence="4">Belongs to the MoaE family. MOCS2B subfamily.</text>
</comment>
<comment type="subcellular location">
    <subcellularLocation>
        <location evidence="4">Cytoplasm</location>
    </subcellularLocation>
</comment>
<keyword evidence="2 4" id="KW-0808">Transferase</keyword>
<evidence type="ECO:0000256" key="4">
    <source>
        <dbReference type="HAMAP-Rule" id="MF_03052"/>
    </source>
</evidence>
<proteinExistence type="inferred from homology"/>
<evidence type="ECO:0000313" key="6">
    <source>
        <dbReference type="EMBL" id="KAK9146147.1"/>
    </source>
</evidence>
<dbReference type="EC" id="2.8.1.12" evidence="4"/>
<dbReference type="SUPFAM" id="SSF54690">
    <property type="entry name" value="Molybdopterin synthase subunit MoaE"/>
    <property type="match status" value="1"/>
</dbReference>
<comment type="catalytic activity">
    <reaction evidence="4">
        <text>2 [molybdopterin-synthase sulfur-carrier protein]-C-terminal-Gly-aminoethanethioate + cyclic pyranopterin phosphate + H2O = molybdopterin + 2 [molybdopterin-synthase sulfur-carrier protein]-C-terminal Gly-Gly + 2 H(+)</text>
        <dbReference type="Rhea" id="RHEA:26333"/>
        <dbReference type="Rhea" id="RHEA-COMP:12202"/>
        <dbReference type="Rhea" id="RHEA-COMP:19907"/>
        <dbReference type="ChEBI" id="CHEBI:15377"/>
        <dbReference type="ChEBI" id="CHEBI:15378"/>
        <dbReference type="ChEBI" id="CHEBI:58698"/>
        <dbReference type="ChEBI" id="CHEBI:59648"/>
        <dbReference type="ChEBI" id="CHEBI:90778"/>
        <dbReference type="ChEBI" id="CHEBI:232372"/>
        <dbReference type="EC" id="2.8.1.12"/>
    </reaction>
</comment>